<feature type="transmembrane region" description="Helical" evidence="6">
    <location>
        <begin position="127"/>
        <end position="149"/>
    </location>
</feature>
<dbReference type="NCBIfam" id="TIGR00374">
    <property type="entry name" value="flippase-like domain"/>
    <property type="match status" value="1"/>
</dbReference>
<comment type="caution">
    <text evidence="7">The sequence shown here is derived from an EMBL/GenBank/DDBJ whole genome shotgun (WGS) entry which is preliminary data.</text>
</comment>
<dbReference type="AlphaFoldDB" id="A0A5J4QQF5"/>
<feature type="transmembrane region" description="Helical" evidence="6">
    <location>
        <begin position="249"/>
        <end position="267"/>
    </location>
</feature>
<evidence type="ECO:0000256" key="4">
    <source>
        <dbReference type="ARBA" id="ARBA00022989"/>
    </source>
</evidence>
<evidence type="ECO:0008006" key="8">
    <source>
        <dbReference type="Google" id="ProtNLM"/>
    </source>
</evidence>
<organism evidence="7">
    <name type="scientific">termite gut metagenome</name>
    <dbReference type="NCBI Taxonomy" id="433724"/>
    <lineage>
        <taxon>unclassified sequences</taxon>
        <taxon>metagenomes</taxon>
        <taxon>organismal metagenomes</taxon>
    </lineage>
</organism>
<dbReference type="Pfam" id="PF03706">
    <property type="entry name" value="LPG_synthase_TM"/>
    <property type="match status" value="1"/>
</dbReference>
<feature type="transmembrane region" description="Helical" evidence="6">
    <location>
        <begin position="44"/>
        <end position="63"/>
    </location>
</feature>
<dbReference type="InterPro" id="IPR022791">
    <property type="entry name" value="L-PG_synthase/AglD"/>
</dbReference>
<evidence type="ECO:0000256" key="5">
    <source>
        <dbReference type="ARBA" id="ARBA00023136"/>
    </source>
</evidence>
<feature type="transmembrane region" description="Helical" evidence="6">
    <location>
        <begin position="220"/>
        <end position="243"/>
    </location>
</feature>
<keyword evidence="5 6" id="KW-0472">Membrane</keyword>
<sequence>MNKLVRKAFKPILPLALGGFILFWIYRDFDFSRVGVVLLRDMNWGWMLLSLVFGVFSHVIRGWRWRQTLEPMGAFPKTSNCVNAIFVAYAANLVIPRLGEISRCGVLAKYDKVPFAKSLGTVVTERLIDSLCLAVITIITLLVQLSVFNRFFAETGINISGIFNKFTSIHFYIILCCVVATIVLLLYLIRTLSFFKRVKGIMLNLWEGVMSLRKVTNLPLFIVFTVLIWFCYFMHFYIAFFCFSFTEHLSIWAGIVMFIGGTFSVVVPTPAGAGPWHFVIISMMSLYNVSATDAGIFALLVHSIQTFLIVLLGIYGMAMLPFINKIKNL</sequence>
<dbReference type="PANTHER" id="PTHR39087">
    <property type="entry name" value="UPF0104 MEMBRANE PROTEIN MJ1595"/>
    <property type="match status" value="1"/>
</dbReference>
<dbReference type="EMBL" id="SNRY01002632">
    <property type="protein sequence ID" value="KAA6324177.1"/>
    <property type="molecule type" value="Genomic_DNA"/>
</dbReference>
<keyword evidence="3 6" id="KW-0812">Transmembrane</keyword>
<proteinExistence type="predicted"/>
<comment type="subcellular location">
    <subcellularLocation>
        <location evidence="1">Cell membrane</location>
        <topology evidence="1">Multi-pass membrane protein</topology>
    </subcellularLocation>
</comment>
<dbReference type="GO" id="GO:0005886">
    <property type="term" value="C:plasma membrane"/>
    <property type="evidence" value="ECO:0007669"/>
    <property type="project" value="UniProtKB-SubCell"/>
</dbReference>
<reference evidence="7" key="1">
    <citation type="submission" date="2019-03" db="EMBL/GenBank/DDBJ databases">
        <title>Single cell metagenomics reveals metabolic interactions within the superorganism composed of flagellate Streblomastix strix and complex community of Bacteroidetes bacteria on its surface.</title>
        <authorList>
            <person name="Treitli S.C."/>
            <person name="Kolisko M."/>
            <person name="Husnik F."/>
            <person name="Keeling P."/>
            <person name="Hampl V."/>
        </authorList>
    </citation>
    <scope>NUCLEOTIDE SEQUENCE</scope>
    <source>
        <strain evidence="7">STM</strain>
    </source>
</reference>
<feature type="transmembrane region" description="Helical" evidence="6">
    <location>
        <begin position="169"/>
        <end position="189"/>
    </location>
</feature>
<evidence type="ECO:0000256" key="6">
    <source>
        <dbReference type="SAM" id="Phobius"/>
    </source>
</evidence>
<keyword evidence="2" id="KW-1003">Cell membrane</keyword>
<evidence type="ECO:0000256" key="2">
    <source>
        <dbReference type="ARBA" id="ARBA00022475"/>
    </source>
</evidence>
<feature type="transmembrane region" description="Helical" evidence="6">
    <location>
        <begin position="12"/>
        <end position="29"/>
    </location>
</feature>
<keyword evidence="4 6" id="KW-1133">Transmembrane helix</keyword>
<evidence type="ECO:0000313" key="7">
    <source>
        <dbReference type="EMBL" id="KAA6324177.1"/>
    </source>
</evidence>
<protein>
    <recommendedName>
        <fullName evidence="8">Dolichol-P-glucose synthetase</fullName>
    </recommendedName>
</protein>
<evidence type="ECO:0000256" key="1">
    <source>
        <dbReference type="ARBA" id="ARBA00004651"/>
    </source>
</evidence>
<name>A0A5J4QQF5_9ZZZZ</name>
<accession>A0A5J4QQF5</accession>
<feature type="transmembrane region" description="Helical" evidence="6">
    <location>
        <begin position="279"/>
        <end position="300"/>
    </location>
</feature>
<evidence type="ECO:0000256" key="3">
    <source>
        <dbReference type="ARBA" id="ARBA00022692"/>
    </source>
</evidence>
<gene>
    <name evidence="7" type="ORF">EZS27_026466</name>
</gene>
<dbReference type="PANTHER" id="PTHR39087:SF2">
    <property type="entry name" value="UPF0104 MEMBRANE PROTEIN MJ1595"/>
    <property type="match status" value="1"/>
</dbReference>
<feature type="transmembrane region" description="Helical" evidence="6">
    <location>
        <begin position="306"/>
        <end position="323"/>
    </location>
</feature>